<reference evidence="1" key="1">
    <citation type="journal article" date="2015" name="Nature">
        <title>Complex archaea that bridge the gap between prokaryotes and eukaryotes.</title>
        <authorList>
            <person name="Spang A."/>
            <person name="Saw J.H."/>
            <person name="Jorgensen S.L."/>
            <person name="Zaremba-Niedzwiedzka K."/>
            <person name="Martijn J."/>
            <person name="Lind A.E."/>
            <person name="van Eijk R."/>
            <person name="Schleper C."/>
            <person name="Guy L."/>
            <person name="Ettema T.J."/>
        </authorList>
    </citation>
    <scope>NUCLEOTIDE SEQUENCE</scope>
</reference>
<dbReference type="AlphaFoldDB" id="A0A0F9E6M3"/>
<name>A0A0F9E6M3_9ZZZZ</name>
<evidence type="ECO:0000313" key="1">
    <source>
        <dbReference type="EMBL" id="KKL25511.1"/>
    </source>
</evidence>
<accession>A0A0F9E6M3</accession>
<gene>
    <name evidence="1" type="ORF">LCGC14_2404570</name>
</gene>
<dbReference type="EMBL" id="LAZR01036188">
    <property type="protein sequence ID" value="KKL25511.1"/>
    <property type="molecule type" value="Genomic_DNA"/>
</dbReference>
<sequence>MEDLNVLNDDLKNDYEILIQSFVTSLEFEKIIEMNLSDEIYQEVIKEINGTYIDHYFASMYIMVRKLLENLLYDCLKKYYDTDVDKYFNAGKGQHQGFGTLIDNFNITIKETRFKTDIGDFE</sequence>
<organism evidence="1">
    <name type="scientific">marine sediment metagenome</name>
    <dbReference type="NCBI Taxonomy" id="412755"/>
    <lineage>
        <taxon>unclassified sequences</taxon>
        <taxon>metagenomes</taxon>
        <taxon>ecological metagenomes</taxon>
    </lineage>
</organism>
<proteinExistence type="predicted"/>
<comment type="caution">
    <text evidence="1">The sequence shown here is derived from an EMBL/GenBank/DDBJ whole genome shotgun (WGS) entry which is preliminary data.</text>
</comment>
<protein>
    <submittedName>
        <fullName evidence="1">Uncharacterized protein</fullName>
    </submittedName>
</protein>